<evidence type="ECO:0000256" key="1">
    <source>
        <dbReference type="SAM" id="MobiDB-lite"/>
    </source>
</evidence>
<dbReference type="AlphaFoldDB" id="A0AAV9XWF0"/>
<evidence type="ECO:0000313" key="4">
    <source>
        <dbReference type="EMBL" id="KAK6544113.1"/>
    </source>
</evidence>
<reference evidence="4 5" key="1">
    <citation type="submission" date="2019-10" db="EMBL/GenBank/DDBJ databases">
        <authorList>
            <person name="Palmer J.M."/>
        </authorList>
    </citation>
    <scope>NUCLEOTIDE SEQUENCE [LARGE SCALE GENOMIC DNA]</scope>
    <source>
        <strain evidence="4 5">TWF694</strain>
    </source>
</reference>
<feature type="transmembrane region" description="Helical" evidence="2">
    <location>
        <begin position="209"/>
        <end position="229"/>
    </location>
</feature>
<evidence type="ECO:0000256" key="3">
    <source>
        <dbReference type="SAM" id="SignalP"/>
    </source>
</evidence>
<keyword evidence="5" id="KW-1185">Reference proteome</keyword>
<sequence>MRFSTTVIAVIAALPSAITAFSLSDLNSDLGDANKTCASQYGIPLMSCGILPGPCSPACAQQLQSLETTLQSACKDSKNPQGLLLSALNNGLVGALCKNPVASASSANSPAPTTFMNGPGKVAPSSVKQISVTGVVSSAGSDPSAAGLLIDTSTPQAPASQTVAYPSATYAPSTLQTSSGPSPTSNSNSNSNSNGSPFSSQDDTPNSAIAVRTGVLGVVIGFLAIIVNIA</sequence>
<feature type="signal peptide" evidence="3">
    <location>
        <begin position="1"/>
        <end position="20"/>
    </location>
</feature>
<keyword evidence="2" id="KW-0472">Membrane</keyword>
<proteinExistence type="predicted"/>
<evidence type="ECO:0000256" key="2">
    <source>
        <dbReference type="SAM" id="Phobius"/>
    </source>
</evidence>
<organism evidence="4 5">
    <name type="scientific">Orbilia ellipsospora</name>
    <dbReference type="NCBI Taxonomy" id="2528407"/>
    <lineage>
        <taxon>Eukaryota</taxon>
        <taxon>Fungi</taxon>
        <taxon>Dikarya</taxon>
        <taxon>Ascomycota</taxon>
        <taxon>Pezizomycotina</taxon>
        <taxon>Orbiliomycetes</taxon>
        <taxon>Orbiliales</taxon>
        <taxon>Orbiliaceae</taxon>
        <taxon>Orbilia</taxon>
    </lineage>
</organism>
<gene>
    <name evidence="4" type="ORF">TWF694_000823</name>
</gene>
<protein>
    <submittedName>
        <fullName evidence="4">Uncharacterized protein</fullName>
    </submittedName>
</protein>
<dbReference type="EMBL" id="JAVHJO010000001">
    <property type="protein sequence ID" value="KAK6544113.1"/>
    <property type="molecule type" value="Genomic_DNA"/>
</dbReference>
<keyword evidence="2" id="KW-1133">Transmembrane helix</keyword>
<accession>A0AAV9XWF0</accession>
<feature type="compositionally biased region" description="Low complexity" evidence="1">
    <location>
        <begin position="177"/>
        <end position="200"/>
    </location>
</feature>
<feature type="chain" id="PRO_5043653864" evidence="3">
    <location>
        <begin position="21"/>
        <end position="230"/>
    </location>
</feature>
<evidence type="ECO:0000313" key="5">
    <source>
        <dbReference type="Proteomes" id="UP001365542"/>
    </source>
</evidence>
<name>A0AAV9XWF0_9PEZI</name>
<dbReference type="Proteomes" id="UP001365542">
    <property type="component" value="Unassembled WGS sequence"/>
</dbReference>
<comment type="caution">
    <text evidence="4">The sequence shown here is derived from an EMBL/GenBank/DDBJ whole genome shotgun (WGS) entry which is preliminary data.</text>
</comment>
<keyword evidence="2" id="KW-0812">Transmembrane</keyword>
<feature type="region of interest" description="Disordered" evidence="1">
    <location>
        <begin position="171"/>
        <end position="205"/>
    </location>
</feature>
<keyword evidence="3" id="KW-0732">Signal</keyword>